<dbReference type="AlphaFoldDB" id="A0A5E4MV01"/>
<keyword evidence="3" id="KW-1185">Reference proteome</keyword>
<proteinExistence type="predicted"/>
<dbReference type="Proteomes" id="UP000325440">
    <property type="component" value="Unassembled WGS sequence"/>
</dbReference>
<evidence type="ECO:0000256" key="1">
    <source>
        <dbReference type="SAM" id="SignalP"/>
    </source>
</evidence>
<evidence type="ECO:0000313" key="3">
    <source>
        <dbReference type="Proteomes" id="UP000325440"/>
    </source>
</evidence>
<dbReference type="EMBL" id="CABPRJ010001426">
    <property type="protein sequence ID" value="VVC35369.1"/>
    <property type="molecule type" value="Genomic_DNA"/>
</dbReference>
<feature type="signal peptide" evidence="1">
    <location>
        <begin position="1"/>
        <end position="18"/>
    </location>
</feature>
<dbReference type="OrthoDB" id="2506647at2759"/>
<protein>
    <submittedName>
        <fullName evidence="2">Phosphatidylethanolamine-binding protein</fullName>
    </submittedName>
</protein>
<dbReference type="InterPro" id="IPR036610">
    <property type="entry name" value="PEBP-like_sf"/>
</dbReference>
<dbReference type="SUPFAM" id="SSF49777">
    <property type="entry name" value="PEBP-like"/>
    <property type="match status" value="1"/>
</dbReference>
<gene>
    <name evidence="2" type="ORF">CINCED_3A022353</name>
</gene>
<dbReference type="PANTHER" id="PTHR11362">
    <property type="entry name" value="PHOSPHATIDYLETHANOLAMINE-BINDING PROTEIN"/>
    <property type="match status" value="1"/>
</dbReference>
<keyword evidence="1" id="KW-0732">Signal</keyword>
<dbReference type="Gene3D" id="3.90.280.10">
    <property type="entry name" value="PEBP-like"/>
    <property type="match status" value="1"/>
</dbReference>
<dbReference type="PANTHER" id="PTHR11362:SF82">
    <property type="entry name" value="PHOSPHATIDYLETHANOLAMINE-BINDING PROTEIN 4"/>
    <property type="match status" value="1"/>
</dbReference>
<reference evidence="2 3" key="1">
    <citation type="submission" date="2019-08" db="EMBL/GenBank/DDBJ databases">
        <authorList>
            <person name="Alioto T."/>
            <person name="Alioto T."/>
            <person name="Gomez Garrido J."/>
        </authorList>
    </citation>
    <scope>NUCLEOTIDE SEQUENCE [LARGE SCALE GENOMIC DNA]</scope>
</reference>
<name>A0A5E4MV01_9HEMI</name>
<dbReference type="InterPro" id="IPR035810">
    <property type="entry name" value="PEBP_euk"/>
</dbReference>
<feature type="chain" id="PRO_5022719484" evidence="1">
    <location>
        <begin position="19"/>
        <end position="239"/>
    </location>
</feature>
<accession>A0A5E4MV01</accession>
<dbReference type="Pfam" id="PF01161">
    <property type="entry name" value="PBP"/>
    <property type="match status" value="1"/>
</dbReference>
<organism evidence="2 3">
    <name type="scientific">Cinara cedri</name>
    <dbReference type="NCBI Taxonomy" id="506608"/>
    <lineage>
        <taxon>Eukaryota</taxon>
        <taxon>Metazoa</taxon>
        <taxon>Ecdysozoa</taxon>
        <taxon>Arthropoda</taxon>
        <taxon>Hexapoda</taxon>
        <taxon>Insecta</taxon>
        <taxon>Pterygota</taxon>
        <taxon>Neoptera</taxon>
        <taxon>Paraneoptera</taxon>
        <taxon>Hemiptera</taxon>
        <taxon>Sternorrhyncha</taxon>
        <taxon>Aphidomorpha</taxon>
        <taxon>Aphidoidea</taxon>
        <taxon>Aphididae</taxon>
        <taxon>Lachninae</taxon>
        <taxon>Cinara</taxon>
    </lineage>
</organism>
<evidence type="ECO:0000313" key="2">
    <source>
        <dbReference type="EMBL" id="VVC35369.1"/>
    </source>
</evidence>
<sequence length="239" mass="27655">MWKLTMLCVFCVCDVALGDKAYMFSKLSNKIVKAMDKEDIQIDIFPELPSKFLKVYYNSGARVNLGNELTPTQVKDTPMVYWETDFFQQKYYTLIFSDPDIPNRENATDGEFLHWLVVNIRGTMVPEADELFEYVPPAPIPGSGLHRCVFMVFEQENGEFDLTNVKGTDNRTIEGRELFSTNNFVIQNDLIMLPLAGNFFMAQYDDYVPSIYERFGIEMPTHGYWRFSANGMRLIPDYS</sequence>
<dbReference type="CDD" id="cd00866">
    <property type="entry name" value="PEBP_euk"/>
    <property type="match status" value="1"/>
</dbReference>
<dbReference type="InterPro" id="IPR008914">
    <property type="entry name" value="PEBP"/>
</dbReference>